<evidence type="ECO:0000313" key="1">
    <source>
        <dbReference type="EMBL" id="MEQ6289139.1"/>
    </source>
</evidence>
<dbReference type="Pfam" id="PF16290">
    <property type="entry name" value="DUF4936"/>
    <property type="match status" value="1"/>
</dbReference>
<evidence type="ECO:0000313" key="2">
    <source>
        <dbReference type="Proteomes" id="UP001433638"/>
    </source>
</evidence>
<reference evidence="1" key="1">
    <citation type="submission" date="2024-06" db="EMBL/GenBank/DDBJ databases">
        <title>Genome sequence of Vogesella sp. MAHUQ-64.</title>
        <authorList>
            <person name="Huq M.A."/>
        </authorList>
    </citation>
    <scope>NUCLEOTIDE SEQUENCE</scope>
    <source>
        <strain evidence="1">MAHUQ-64</strain>
    </source>
</reference>
<dbReference type="RefSeq" id="WP_349582633.1">
    <property type="nucleotide sequence ID" value="NZ_JBEFLD010000001.1"/>
</dbReference>
<proteinExistence type="predicted"/>
<name>A0ABV1M2H7_9NEIS</name>
<dbReference type="InterPro" id="IPR032556">
    <property type="entry name" value="DUF4936"/>
</dbReference>
<sequence length="90" mass="10150">MPASLYVYYSVSDNFLPAQHAVMALMEEIQEKTGIQGRLLQRRDDTHTWMEIYDAITDADGFNAALHAAVAARPSLAALQRHEEWFVALT</sequence>
<dbReference type="Proteomes" id="UP001433638">
    <property type="component" value="Unassembled WGS sequence"/>
</dbReference>
<keyword evidence="2" id="KW-1185">Reference proteome</keyword>
<protein>
    <submittedName>
        <fullName evidence="1">DUF4936 family protein</fullName>
    </submittedName>
</protein>
<organism evidence="1 2">
    <name type="scientific">Vogesella oryzagri</name>
    <dbReference type="NCBI Taxonomy" id="3160864"/>
    <lineage>
        <taxon>Bacteria</taxon>
        <taxon>Pseudomonadati</taxon>
        <taxon>Pseudomonadota</taxon>
        <taxon>Betaproteobacteria</taxon>
        <taxon>Neisseriales</taxon>
        <taxon>Chromobacteriaceae</taxon>
        <taxon>Vogesella</taxon>
    </lineage>
</organism>
<gene>
    <name evidence="1" type="ORF">ABNW52_00710</name>
</gene>
<accession>A0ABV1M2H7</accession>
<dbReference type="EMBL" id="JBEFLD010000001">
    <property type="protein sequence ID" value="MEQ6289139.1"/>
    <property type="molecule type" value="Genomic_DNA"/>
</dbReference>
<comment type="caution">
    <text evidence="1">The sequence shown here is derived from an EMBL/GenBank/DDBJ whole genome shotgun (WGS) entry which is preliminary data.</text>
</comment>